<dbReference type="InterPro" id="IPR016156">
    <property type="entry name" value="FAD/NAD-linked_Rdtase_dimer_sf"/>
</dbReference>
<feature type="domain" description="FAD/NAD(P)-binding" evidence="8">
    <location>
        <begin position="1"/>
        <end position="292"/>
    </location>
</feature>
<dbReference type="EMBL" id="JBHUMZ010000045">
    <property type="protein sequence ID" value="MFD2639712.1"/>
    <property type="molecule type" value="Genomic_DNA"/>
</dbReference>
<sequence>MKYVIIGGDAAGMSAAMQIVRAKQNHDITVLERGEIYSYGQCGLPYTISGIVDEPEDVIARSVETFRNKYGINAKINHNVTNVDQDNKEVHGTITTTGEPFKYEYDKLLIASGASPVNPNWDGIDLSGIFHVKTIPDTKDILSYLKKDVKNVTIVGGGYIGLEMAENFKEIGKNVTIIQRGHQLMSPFDSDMAKLIHNEAEKQNINVVFGESVTGFSGIEKVEKVITDQNEYPTDLAIVSIGIKPNTQFLNDEFEFGEIGELIVNEYMQTNVKDVYAAGDCASQFNKVKQKNDYVPLGTHANKQGMIAGQNLAGESVTFKGMTGTSILKFLDLQIGRTGLSEKEANDLSLNYDSVTITTRPVAGYYSDEETLTVKLVFEKETKHLLGGQIIGHKGVDKRIDVLATALFHNMTTVALLDLDLSYAPPFNGVWDPIQQAAKRTL</sequence>
<evidence type="ECO:0000313" key="10">
    <source>
        <dbReference type="Proteomes" id="UP001597452"/>
    </source>
</evidence>
<feature type="domain" description="Pyridine nucleotide-disulphide oxidoreductase dimerisation" evidence="7">
    <location>
        <begin position="328"/>
        <end position="429"/>
    </location>
</feature>
<dbReference type="PANTHER" id="PTHR43429">
    <property type="entry name" value="PYRIDINE NUCLEOTIDE-DISULFIDE OXIDOREDUCTASE DOMAIN-CONTAINING"/>
    <property type="match status" value="1"/>
</dbReference>
<evidence type="ECO:0000313" key="9">
    <source>
        <dbReference type="EMBL" id="MFD2639712.1"/>
    </source>
</evidence>
<protein>
    <submittedName>
        <fullName evidence="9">FAD-dependent oxidoreductase</fullName>
    </submittedName>
</protein>
<keyword evidence="10" id="KW-1185">Reference proteome</keyword>
<dbReference type="Gene3D" id="3.50.50.60">
    <property type="entry name" value="FAD/NAD(P)-binding domain"/>
    <property type="match status" value="2"/>
</dbReference>
<evidence type="ECO:0000259" key="8">
    <source>
        <dbReference type="Pfam" id="PF07992"/>
    </source>
</evidence>
<evidence type="ECO:0000256" key="3">
    <source>
        <dbReference type="ARBA" id="ARBA00022630"/>
    </source>
</evidence>
<dbReference type="Pfam" id="PF07992">
    <property type="entry name" value="Pyr_redox_2"/>
    <property type="match status" value="1"/>
</dbReference>
<keyword evidence="4" id="KW-0274">FAD</keyword>
<evidence type="ECO:0000256" key="2">
    <source>
        <dbReference type="ARBA" id="ARBA00009130"/>
    </source>
</evidence>
<keyword evidence="3" id="KW-0285">Flavoprotein</keyword>
<dbReference type="PRINTS" id="PR00411">
    <property type="entry name" value="PNDRDTASEI"/>
</dbReference>
<evidence type="ECO:0000256" key="1">
    <source>
        <dbReference type="ARBA" id="ARBA00001974"/>
    </source>
</evidence>
<dbReference type="InterPro" id="IPR050260">
    <property type="entry name" value="FAD-bd_OxRdtase"/>
</dbReference>
<dbReference type="PANTHER" id="PTHR43429:SF1">
    <property type="entry name" value="NAD(P)H SULFUR OXIDOREDUCTASE (COA-DEPENDENT)"/>
    <property type="match status" value="1"/>
</dbReference>
<gene>
    <name evidence="9" type="ORF">ACFSW4_12615</name>
</gene>
<reference evidence="10" key="1">
    <citation type="journal article" date="2019" name="Int. J. Syst. Evol. Microbiol.">
        <title>The Global Catalogue of Microorganisms (GCM) 10K type strain sequencing project: providing services to taxonomists for standard genome sequencing and annotation.</title>
        <authorList>
            <consortium name="The Broad Institute Genomics Platform"/>
            <consortium name="The Broad Institute Genome Sequencing Center for Infectious Disease"/>
            <person name="Wu L."/>
            <person name="Ma J."/>
        </authorList>
    </citation>
    <scope>NUCLEOTIDE SEQUENCE [LARGE SCALE GENOMIC DNA]</scope>
    <source>
        <strain evidence="10">TISTR 1571</strain>
    </source>
</reference>
<organism evidence="9 10">
    <name type="scientific">Piscibacillus salipiscarius</name>
    <dbReference type="NCBI Taxonomy" id="299480"/>
    <lineage>
        <taxon>Bacteria</taxon>
        <taxon>Bacillati</taxon>
        <taxon>Bacillota</taxon>
        <taxon>Bacilli</taxon>
        <taxon>Bacillales</taxon>
        <taxon>Bacillaceae</taxon>
        <taxon>Piscibacillus</taxon>
    </lineage>
</organism>
<comment type="caution">
    <text evidence="9">The sequence shown here is derived from an EMBL/GenBank/DDBJ whole genome shotgun (WGS) entry which is preliminary data.</text>
</comment>
<keyword evidence="5" id="KW-0560">Oxidoreductase</keyword>
<dbReference type="InterPro" id="IPR004099">
    <property type="entry name" value="Pyr_nucl-diS_OxRdtase_dimer"/>
</dbReference>
<accession>A0ABW5QCQ2</accession>
<dbReference type="PRINTS" id="PR00368">
    <property type="entry name" value="FADPNR"/>
</dbReference>
<comment type="similarity">
    <text evidence="2">Belongs to the class-III pyridine nucleotide-disulfide oxidoreductase family.</text>
</comment>
<dbReference type="SUPFAM" id="SSF55424">
    <property type="entry name" value="FAD/NAD-linked reductases, dimerisation (C-terminal) domain"/>
    <property type="match status" value="1"/>
</dbReference>
<evidence type="ECO:0000256" key="6">
    <source>
        <dbReference type="ARBA" id="ARBA00023284"/>
    </source>
</evidence>
<dbReference type="Pfam" id="PF02852">
    <property type="entry name" value="Pyr_redox_dim"/>
    <property type="match status" value="1"/>
</dbReference>
<keyword evidence="6" id="KW-0676">Redox-active center</keyword>
<evidence type="ECO:0000256" key="5">
    <source>
        <dbReference type="ARBA" id="ARBA00023002"/>
    </source>
</evidence>
<dbReference type="InterPro" id="IPR036188">
    <property type="entry name" value="FAD/NAD-bd_sf"/>
</dbReference>
<proteinExistence type="inferred from homology"/>
<dbReference type="InterPro" id="IPR023753">
    <property type="entry name" value="FAD/NAD-binding_dom"/>
</dbReference>
<dbReference type="Proteomes" id="UP001597452">
    <property type="component" value="Unassembled WGS sequence"/>
</dbReference>
<name>A0ABW5QCQ2_9BACI</name>
<evidence type="ECO:0000259" key="7">
    <source>
        <dbReference type="Pfam" id="PF02852"/>
    </source>
</evidence>
<comment type="cofactor">
    <cofactor evidence="1">
        <name>FAD</name>
        <dbReference type="ChEBI" id="CHEBI:57692"/>
    </cofactor>
</comment>
<dbReference type="RefSeq" id="WP_377329693.1">
    <property type="nucleotide sequence ID" value="NZ_JBHUMZ010000045.1"/>
</dbReference>
<evidence type="ECO:0000256" key="4">
    <source>
        <dbReference type="ARBA" id="ARBA00022827"/>
    </source>
</evidence>
<dbReference type="SUPFAM" id="SSF51905">
    <property type="entry name" value="FAD/NAD(P)-binding domain"/>
    <property type="match status" value="1"/>
</dbReference>